<dbReference type="InterPro" id="IPR029033">
    <property type="entry name" value="His_PPase_superfam"/>
</dbReference>
<dbReference type="Proteomes" id="UP000220158">
    <property type="component" value="Chromosome 8"/>
</dbReference>
<keyword evidence="2" id="KW-1185">Reference proteome</keyword>
<dbReference type="GeneID" id="39735930"/>
<dbReference type="AlphaFoldDB" id="A0A1J1H4Z6"/>
<dbReference type="EMBL" id="LN835303">
    <property type="protein sequence ID" value="CRG99826.1"/>
    <property type="molecule type" value="Genomic_DNA"/>
</dbReference>
<evidence type="ECO:0000313" key="1">
    <source>
        <dbReference type="EMBL" id="CRG99826.1"/>
    </source>
</evidence>
<proteinExistence type="predicted"/>
<reference evidence="1 2" key="1">
    <citation type="submission" date="2015-04" db="EMBL/GenBank/DDBJ databases">
        <authorList>
            <consortium name="Pathogen Informatics"/>
        </authorList>
    </citation>
    <scope>NUCLEOTIDE SEQUENCE [LARGE SCALE GENOMIC DNA]</scope>
    <source>
        <strain evidence="1 2">SGS1</strain>
    </source>
</reference>
<dbReference type="GO" id="GO:0016791">
    <property type="term" value="F:phosphatase activity"/>
    <property type="evidence" value="ECO:0007669"/>
    <property type="project" value="TreeGrafter"/>
</dbReference>
<organism evidence="1 2">
    <name type="scientific">Plasmodium relictum</name>
    <dbReference type="NCBI Taxonomy" id="85471"/>
    <lineage>
        <taxon>Eukaryota</taxon>
        <taxon>Sar</taxon>
        <taxon>Alveolata</taxon>
        <taxon>Apicomplexa</taxon>
        <taxon>Aconoidasida</taxon>
        <taxon>Haemosporida</taxon>
        <taxon>Plasmodiidae</taxon>
        <taxon>Plasmodium</taxon>
        <taxon>Plasmodium (Haemamoeba)</taxon>
    </lineage>
</organism>
<dbReference type="Gene3D" id="3.40.50.1240">
    <property type="entry name" value="Phosphoglycerate mutase-like"/>
    <property type="match status" value="1"/>
</dbReference>
<accession>A0A1J1H4Z6</accession>
<dbReference type="SUPFAM" id="SSF53254">
    <property type="entry name" value="Phosphoglycerate mutase-like"/>
    <property type="match status" value="1"/>
</dbReference>
<dbReference type="RefSeq" id="XP_028532831.1">
    <property type="nucleotide sequence ID" value="XM_028676330.1"/>
</dbReference>
<dbReference type="KEGG" id="prel:PRELSG_0825400"/>
<sequence>MKNNSYENNYHYKSNFNSFLLKGRKLNIKNTSTNGYKSITKNGLLYKTPLNERKIYLDEDNKFKSKKKNVPSHIYREYNYYNKENVNNFNYLKPNYFNKVYEKYQNTKITTNNDNGNINYDYMFKKKKGSERNTKHNDLIGDLYYKTSFYLKKNRKYMQRILKKNYVVKIYLVRHIEALHNREVLENSKISKDLIYRNIKFLDCKTSEEGLKKCSDLKNDENKLYKKIMLLYNDSIQKNNLNYSKKDKGVFEKNQNFIIISSPLRRCLETMKYFFNFKKNIVIHEAVRETSGNYFCDERSKTSDVKKFCDKNFDDYEILCYGENDTMTGSKLRESSEQVYCRCLQFLKFIHSLAINYFSSIEKQYEEKDRNDKNANNNTNNSHNEIFVNGANANSQISKISNDQNEYELNNDLEKYKKKKSSSLEESTYLKRDNDEEIKLLENKNKEHNKKKDKKNVYNIVLVSHSSFIIHFLALLDYLELDSRGLKNCDIRKIAIPLTNSFLFYNNVTNLQLAKPIPISSIPLSFKNKNKILKKAYKDKYIYTINNCSDLDELICLHGCTVVIYHYDLVVNSEKYKKHLEKIQNFIDHNNECEKNVTYSNGIYKNFVLKNKKMGRKTLISDASKYLVYSEEKGVWEICKKGYFVGQNVIIIVLPDVEGKTTKSNQNKNKEEFKNKKNDKSYYLENVKQVIDNYDNVGDLIKSKNFWQTMKENIKNLDLYSFQEYLIEKYNKIIKNEMDVCYIDLVGCIKNKNFMDKYENKCDGYLKRLKEKYDKNSYIDFEQECKYINDNLIDKIFSEYVNDNDSNNKNSSENDIQNLIKRKFIYIPKKSHSKKNLQIHQTNINDVNNKSFLQENIKFLKSLPQSIQNLNVEMFYRDHYFYFHCLHKFIKSKNKIEGLVISKLLSFLDLLKTYNTNVSNKNFQKLIKLEELLDNNTKEEGEKINTYLCEKKPIINNNSSYCAEGLRKYKVIHSLPGKKKSVVDDLNYLRYNLLTVSGGVENVYILNILK</sequence>
<dbReference type="PANTHER" id="PTHR48100">
    <property type="entry name" value="BROAD-SPECIFICITY PHOSPHATASE YOR283W-RELATED"/>
    <property type="match status" value="1"/>
</dbReference>
<evidence type="ECO:0000313" key="2">
    <source>
        <dbReference type="Proteomes" id="UP000220158"/>
    </source>
</evidence>
<gene>
    <name evidence="1" type="ORF">PRELSG_0825400</name>
</gene>
<name>A0A1J1H4Z6_PLARL</name>
<dbReference type="PANTHER" id="PTHR48100:SF1">
    <property type="entry name" value="HISTIDINE PHOSPHATASE FAMILY PROTEIN-RELATED"/>
    <property type="match status" value="1"/>
</dbReference>
<dbReference type="VEuPathDB" id="PlasmoDB:PRELSG_0825400"/>
<dbReference type="InterPro" id="IPR050275">
    <property type="entry name" value="PGM_Phosphatase"/>
</dbReference>
<dbReference type="GO" id="GO:0005737">
    <property type="term" value="C:cytoplasm"/>
    <property type="evidence" value="ECO:0007669"/>
    <property type="project" value="TreeGrafter"/>
</dbReference>
<protein>
    <submittedName>
        <fullName evidence="1">Phosphoglycerate mutase, putative</fullName>
    </submittedName>
</protein>
<dbReference type="OrthoDB" id="496981at2759"/>